<dbReference type="OrthoDB" id="9807787at2"/>
<keyword evidence="3" id="KW-1185">Reference proteome</keyword>
<keyword evidence="1" id="KW-0812">Transmembrane</keyword>
<evidence type="ECO:0000256" key="1">
    <source>
        <dbReference type="SAM" id="Phobius"/>
    </source>
</evidence>
<proteinExistence type="predicted"/>
<evidence type="ECO:0000313" key="2">
    <source>
        <dbReference type="EMBL" id="PTU30088.1"/>
    </source>
</evidence>
<feature type="transmembrane region" description="Helical" evidence="1">
    <location>
        <begin position="94"/>
        <end position="119"/>
    </location>
</feature>
<organism evidence="2 3">
    <name type="scientific">Stenotrophobium rhamnosiphilum</name>
    <dbReference type="NCBI Taxonomy" id="2029166"/>
    <lineage>
        <taxon>Bacteria</taxon>
        <taxon>Pseudomonadati</taxon>
        <taxon>Pseudomonadota</taxon>
        <taxon>Gammaproteobacteria</taxon>
        <taxon>Nevskiales</taxon>
        <taxon>Nevskiaceae</taxon>
        <taxon>Stenotrophobium</taxon>
    </lineage>
</organism>
<feature type="transmembrane region" description="Helical" evidence="1">
    <location>
        <begin position="46"/>
        <end position="67"/>
    </location>
</feature>
<dbReference type="Pfam" id="PF04403">
    <property type="entry name" value="PqiA"/>
    <property type="match status" value="1"/>
</dbReference>
<dbReference type="AlphaFoldDB" id="A0A2T5MBX7"/>
<accession>A0A2T5MBX7</accession>
<name>A0A2T5MBX7_9GAMM</name>
<reference evidence="2 3" key="1">
    <citation type="submission" date="2018-04" db="EMBL/GenBank/DDBJ databases">
        <title>Novel species isolated from glacier.</title>
        <authorList>
            <person name="Liu Q."/>
            <person name="Xin Y.-H."/>
        </authorList>
    </citation>
    <scope>NUCLEOTIDE SEQUENCE [LARGE SCALE GENOMIC DNA]</scope>
    <source>
        <strain evidence="2 3">GT1R17</strain>
    </source>
</reference>
<comment type="caution">
    <text evidence="2">The sequence shown here is derived from an EMBL/GenBank/DDBJ whole genome shotgun (WGS) entry which is preliminary data.</text>
</comment>
<protein>
    <submittedName>
        <fullName evidence="2">Paraquat-inducible protein A</fullName>
    </submittedName>
</protein>
<keyword evidence="1" id="KW-1133">Transmembrane helix</keyword>
<gene>
    <name evidence="2" type="ORF">CJD38_16200</name>
</gene>
<sequence>MNPASLVICEYCDAVYSRTPLKRREKAHCLQCGSELYRNARVDIDVMLALTLASAIMFVIANCYPIVELNMSGLSNRATLWDTLLFTLDSNVGVIAVFAAASAFFFPLIQILLFAYVLIPLRAGRKPRAFIGAMHALREMQPWSMVEVFMLGAVVSVIKLTAVAAVAAQIGLWGFATLTLLLTVLSSFDLQDLWDQSEALDA</sequence>
<evidence type="ECO:0000313" key="3">
    <source>
        <dbReference type="Proteomes" id="UP000244248"/>
    </source>
</evidence>
<dbReference type="EMBL" id="QANS01000007">
    <property type="protein sequence ID" value="PTU30088.1"/>
    <property type="molecule type" value="Genomic_DNA"/>
</dbReference>
<keyword evidence="1" id="KW-0472">Membrane</keyword>
<dbReference type="Proteomes" id="UP000244248">
    <property type="component" value="Unassembled WGS sequence"/>
</dbReference>
<dbReference type="InterPro" id="IPR007498">
    <property type="entry name" value="PqiA-like"/>
</dbReference>